<evidence type="ECO:0000313" key="5">
    <source>
        <dbReference type="EMBL" id="CAF3505206.1"/>
    </source>
</evidence>
<keyword evidence="2" id="KW-0963">Cytoplasm</keyword>
<comment type="subcellular location">
    <subcellularLocation>
        <location evidence="1">Cytoplasm</location>
        <location evidence="1">Cytoskeleton</location>
    </subcellularLocation>
</comment>
<evidence type="ECO:0000256" key="3">
    <source>
        <dbReference type="ARBA" id="ARBA00023212"/>
    </source>
</evidence>
<name>A0A818HB63_9BILA</name>
<dbReference type="Proteomes" id="UP000663860">
    <property type="component" value="Unassembled WGS sequence"/>
</dbReference>
<reference evidence="5" key="1">
    <citation type="submission" date="2021-02" db="EMBL/GenBank/DDBJ databases">
        <authorList>
            <person name="Nowell W R."/>
        </authorList>
    </citation>
    <scope>NUCLEOTIDE SEQUENCE</scope>
</reference>
<keyword evidence="3" id="KW-0206">Cytoskeleton</keyword>
<accession>A0A818HB63</accession>
<dbReference type="SUPFAM" id="SSF52047">
    <property type="entry name" value="RNI-like"/>
    <property type="match status" value="1"/>
</dbReference>
<dbReference type="InterPro" id="IPR001611">
    <property type="entry name" value="Leu-rich_rpt"/>
</dbReference>
<dbReference type="EMBL" id="CAJOBB010000006">
    <property type="protein sequence ID" value="CAF3505206.1"/>
    <property type="molecule type" value="Genomic_DNA"/>
</dbReference>
<dbReference type="Pfam" id="PF13516">
    <property type="entry name" value="LRR_6"/>
    <property type="match status" value="2"/>
</dbReference>
<protein>
    <submittedName>
        <fullName evidence="5">Uncharacterized protein</fullName>
    </submittedName>
</protein>
<organism evidence="5 6">
    <name type="scientific">Adineta steineri</name>
    <dbReference type="NCBI Taxonomy" id="433720"/>
    <lineage>
        <taxon>Eukaryota</taxon>
        <taxon>Metazoa</taxon>
        <taxon>Spiralia</taxon>
        <taxon>Gnathifera</taxon>
        <taxon>Rotifera</taxon>
        <taxon>Eurotatoria</taxon>
        <taxon>Bdelloidea</taxon>
        <taxon>Adinetida</taxon>
        <taxon>Adinetidae</taxon>
        <taxon>Adineta</taxon>
    </lineage>
</organism>
<dbReference type="PANTHER" id="PTHR24107">
    <property type="entry name" value="YNEIN REGULATORY COMPLEX SUBUNIT 5"/>
    <property type="match status" value="1"/>
</dbReference>
<evidence type="ECO:0000313" key="6">
    <source>
        <dbReference type="Proteomes" id="UP000663868"/>
    </source>
</evidence>
<dbReference type="SMART" id="SM00367">
    <property type="entry name" value="LRR_CC"/>
    <property type="match status" value="4"/>
</dbReference>
<sequence>MSETIPMTSYQSVRYRNKIVQLKTFNHHGIECLFFDDVCQSFPKVTCLYIDDKQQTFLRNESGQRFEPPRVEAYTNEIMDAFEPEESFRNNDQCLQIDHIQELQNTLVLMNNNTQEKIKQAMTLMYELNEYTTPRHFFILKIENDNQSIKEKAKNLFQLEYKLYFLCDCSDDPNERHSAPHDGYLIKEPAKLIADYGSYIRTTLNIIKTALPIIGHIIGLQIHKAPALISEAVSSLDTCTLMTKINEVENLLDQAEEKSFTTSTSKEVKAMSHHLPLHGAPLRELVNYLEGVDNKNSLGNLYKKITDDGHVRWVCLEHYDTNYYKQRMYQCIRQLKDLGGIFDENTKELIITSDNYILLDIPKLNNLLKNGFKITKFIIKKCSLKESELNRLFDICINQPLINLVFSDVKIISDVNIINEFLKSNYICKSVSISFMEDSLEIYLPNRYTDGDMKTIIQFLLQNNNRRIIKICGIDKFINYENNFTQDRKKESKILIVNHLNNIEILNQIFSSTISFTHIKLNYCYGSSTNFLHLCDLLAKHSTLIELDLINSTGFDDEEVLCKLFKLLNNNKVLKTLDLHISNLHISERNRKERYLIDLIRNNNGFVIRLLLLDSNITPEFAKAIIEKFKNNPESLKSPEWYNCQMNKDIRSNFLHLSMGNKFMFRENGQQYYCVTSKRIQELIGKEFDQEKSLEIEQEIIDEHLNLNEKKLTDKDMIILSNNEKRMKQCKQISLNNCQITSFGILILADILFNNISLEKLYLNSNNLCDGGIYLLTKIFINKKKNLQQLHLKSNEITDEGIYYLVQILKINKTLTHLDLSDNYITDHGLRKLTQTIDEEKINLKSLLLDGNKQLTDTSVSSLISMIKKSTSMENLSLIDCNIHEKSKNKLKEIEKIKKNIRLDM</sequence>
<dbReference type="AlphaFoldDB" id="A0A818HB63"/>
<dbReference type="Gene3D" id="3.80.10.10">
    <property type="entry name" value="Ribonuclease Inhibitor"/>
    <property type="match status" value="2"/>
</dbReference>
<gene>
    <name evidence="4" type="ORF">IZO911_LOCUS27865</name>
    <name evidence="5" type="ORF">KXQ929_LOCUS292</name>
</gene>
<evidence type="ECO:0000256" key="1">
    <source>
        <dbReference type="ARBA" id="ARBA00004245"/>
    </source>
</evidence>
<proteinExistence type="predicted"/>
<dbReference type="InterPro" id="IPR006553">
    <property type="entry name" value="Leu-rich_rpt_Cys-con_subtyp"/>
</dbReference>
<comment type="caution">
    <text evidence="5">The sequence shown here is derived from an EMBL/GenBank/DDBJ whole genome shotgun (WGS) entry which is preliminary data.</text>
</comment>
<dbReference type="PROSITE" id="PS51450">
    <property type="entry name" value="LRR"/>
    <property type="match status" value="1"/>
</dbReference>
<dbReference type="Proteomes" id="UP000663868">
    <property type="component" value="Unassembled WGS sequence"/>
</dbReference>
<dbReference type="PANTHER" id="PTHR24107:SF2">
    <property type="entry name" value="NLR FAMILY CARD DOMAIN CONTAINING 3"/>
    <property type="match status" value="1"/>
</dbReference>
<dbReference type="EMBL" id="CAJNOE010000386">
    <property type="protein sequence ID" value="CAF1187971.1"/>
    <property type="molecule type" value="Genomic_DNA"/>
</dbReference>
<evidence type="ECO:0000256" key="2">
    <source>
        <dbReference type="ARBA" id="ARBA00022490"/>
    </source>
</evidence>
<dbReference type="InterPro" id="IPR032675">
    <property type="entry name" value="LRR_dom_sf"/>
</dbReference>
<dbReference type="InterPro" id="IPR052410">
    <property type="entry name" value="DRC5"/>
</dbReference>
<dbReference type="GO" id="GO:0005856">
    <property type="term" value="C:cytoskeleton"/>
    <property type="evidence" value="ECO:0007669"/>
    <property type="project" value="UniProtKB-SubCell"/>
</dbReference>
<dbReference type="SMART" id="SM00368">
    <property type="entry name" value="LRR_RI"/>
    <property type="match status" value="3"/>
</dbReference>
<evidence type="ECO:0000313" key="4">
    <source>
        <dbReference type="EMBL" id="CAF1187971.1"/>
    </source>
</evidence>